<reference evidence="2 3" key="1">
    <citation type="submission" date="2022-04" db="EMBL/GenBank/DDBJ databases">
        <title>Hymenobacter sp. isolated from the air.</title>
        <authorList>
            <person name="Won M."/>
            <person name="Lee C.-M."/>
            <person name="Woen H.-Y."/>
            <person name="Kwon S.-W."/>
        </authorList>
    </citation>
    <scope>NUCLEOTIDE SEQUENCE [LARGE SCALE GENOMIC DNA]</scope>
    <source>
        <strain evidence="3">5116 S-27</strain>
    </source>
</reference>
<evidence type="ECO:0000256" key="1">
    <source>
        <dbReference type="SAM" id="SignalP"/>
    </source>
</evidence>
<feature type="signal peptide" evidence="1">
    <location>
        <begin position="1"/>
        <end position="27"/>
    </location>
</feature>
<keyword evidence="3" id="KW-1185">Reference proteome</keyword>
<gene>
    <name evidence="2" type="ORF">MUN80_16860</name>
</gene>
<proteinExistence type="predicted"/>
<protein>
    <recommendedName>
        <fullName evidence="4">Haem-binding uptake Tiki superfamily ChaN domain-containing protein</fullName>
    </recommendedName>
</protein>
<feature type="chain" id="PRO_5046721570" description="Haem-binding uptake Tiki superfamily ChaN domain-containing protein" evidence="1">
    <location>
        <begin position="28"/>
        <end position="413"/>
    </location>
</feature>
<sequence>MLLSCSWLRTFALTASATLLTSAAALAQDSTLTRLIQKNQLPMLQTGRQFAGTGWDKLRQEVAQSQFVAVGEAHGTAQIPQFTAALAQVLQPKVFAAEISPTEAQDLTRVIDQPATHRAFQQQHPFALSFFSWTEEAALARQLRAQNVQIMGIDQNNMFAAGRFYSRLAELSTGKAAKTYLLRRAAAIQAHDRAVMGSQGEQLTMLQQSAASLDSLVSLTRKESAQVQALVQGYVTSARIYQNNVKPATNAASHLERIGLMKHNLLRQLRAYQPTGTEPLPKMLLKFGAEHSGRGLSRSGVYDVGNLVVNLADMQTQKSLHIIVLGKQGTTTAGFNPEDASKNTQSYQADPTSTYKLFLDQTGPQAWSVVDLRPLRRALNSRKLQVSSTTLERIIQGYDFFVIIPETTANPVQ</sequence>
<evidence type="ECO:0008006" key="4">
    <source>
        <dbReference type="Google" id="ProtNLM"/>
    </source>
</evidence>
<dbReference type="EMBL" id="CP095049">
    <property type="protein sequence ID" value="UOQ51428.1"/>
    <property type="molecule type" value="Genomic_DNA"/>
</dbReference>
<dbReference type="SUPFAM" id="SSF159501">
    <property type="entry name" value="EreA/ChaN-like"/>
    <property type="match status" value="1"/>
</dbReference>
<organism evidence="2 3">
    <name type="scientific">Hymenobacter cellulosivorans</name>
    <dbReference type="NCBI Taxonomy" id="2932249"/>
    <lineage>
        <taxon>Bacteria</taxon>
        <taxon>Pseudomonadati</taxon>
        <taxon>Bacteroidota</taxon>
        <taxon>Cytophagia</taxon>
        <taxon>Cytophagales</taxon>
        <taxon>Hymenobacteraceae</taxon>
        <taxon>Hymenobacter</taxon>
    </lineage>
</organism>
<evidence type="ECO:0000313" key="3">
    <source>
        <dbReference type="Proteomes" id="UP000831785"/>
    </source>
</evidence>
<accession>A0ABY4F453</accession>
<dbReference type="RefSeq" id="WP_244714638.1">
    <property type="nucleotide sequence ID" value="NZ_CP095049.1"/>
</dbReference>
<evidence type="ECO:0000313" key="2">
    <source>
        <dbReference type="EMBL" id="UOQ51428.1"/>
    </source>
</evidence>
<name>A0ABY4F453_9BACT</name>
<keyword evidence="1" id="KW-0732">Signal</keyword>
<dbReference type="Proteomes" id="UP000831785">
    <property type="component" value="Chromosome"/>
</dbReference>